<dbReference type="Gene3D" id="3.30.70.330">
    <property type="match status" value="1"/>
</dbReference>
<organism evidence="3 4">
    <name type="scientific">Polarella glacialis</name>
    <name type="common">Dinoflagellate</name>
    <dbReference type="NCBI Taxonomy" id="89957"/>
    <lineage>
        <taxon>Eukaryota</taxon>
        <taxon>Sar</taxon>
        <taxon>Alveolata</taxon>
        <taxon>Dinophyceae</taxon>
        <taxon>Suessiales</taxon>
        <taxon>Suessiaceae</taxon>
        <taxon>Polarella</taxon>
    </lineage>
</organism>
<accession>A0A813M0J2</accession>
<comment type="caution">
    <text evidence="3">The sequence shown here is derived from an EMBL/GenBank/DDBJ whole genome shotgun (WGS) entry which is preliminary data.</text>
</comment>
<protein>
    <recommendedName>
        <fullName evidence="2">J domain-containing protein</fullName>
    </recommendedName>
</protein>
<sequence>MAEDTSAAEGHEGSLEVTVAGVPSNASEDDLTGFFNGAVLAATGIEPLEVCAQVLPCVGCTLNVHTAVLRFSTADHARNALLFDGIEFKGNVLSLTRTAASAPDAPDDLCAKLDRVAARWYERPLRPELGARKGDLRGGEKRFYEVLDVPLCATAEEIRAAYLRLARSCHPDKSTEVGLFYPIREAYKILSDPKRRRSHDLLLLLRKAAADKKDWRLAAFLLKHLSQGFFGEGFRRVVMPQRHSKCFLQAAKLVKLRSGADILVRNGEGEVLLASSLQSVATAVGLLQDCADEADGRKVTQNGVVIHVPADVMTRFQGRPCIDEEALRQISVQTGCTVTLFEERVVIQGGGKVPLAVASAQKHLSWKGLVQLFDGTRRDAWAYAVLAERISCTPSMELLPQTEPDQQAVWNVIRLSQGNLRTFTGDSLGNASYELLKGLHQGEIHKSMALVRCLASDVVCAGVVLLERQTQASYVVTMLRHWSQKSLHSSLIGKDFLRHALVQVLWELPGFLLGQGGSASRLLGTEKLRQAFQLAPQLTFLPWPALLTPEAPVHAFLFELFRPRTSDMSWCSFAEVASFVLEYCVSSTEFSVRSDGVSASQTAASSAAARWAEATHWAKPTTGNEFAPPGAVAKSAPSSKAKASPSKSAEPSAPPNSFSAESNSGATLLRPPPRRRDRSLSSTLPSSCSFSSEKRKGSRRKSGRKTRERRDRHRSSRKRRRPRGEEKDSKGDGKLREEVSKLRPSCVPDLSSDSAARFFRSLVSSARPVARRRRDGSDGGGPTDPAAARGPVSGSSEGALCSELLSHLARQANSSVDAMRELMKPIKALEALESIVCLEQQGPAESWDQTALVLLIHAAANELLDEDGSGGVQDLLACVLKPPLAACVMREDCLLVHSSCSRLKSQLRGRGATPFHNLVKASQAWMQLAELLVGLPQVHADEVRQSLLCAAKVVTAGDCRLPASLVVTIEDLLRLVQATAMCVKEKERSAGQKERKQTSGEISEDPEEVFAAALDVLLQHLLPLLPGGSSSTDQVDVLRDLSSNQVSRLAAVAECLAGIGVAADKVTQVVHSIAQASERRSRSGADWDAAELWQVIRRVHRLGFLGAMEGTLRALQSWDLLGRYAAEAPSSAAVAVSALAVRLDLPQLLRPLASRLTSGTDSGANADTVASFGLHELVAMLDGWPPDSGSGSEDWLSLASFRRRLASQAVTAAIQAGYGELTAVEARALLGVVAEQDQKALLEKSPAMLMVVEGLTVSELTQIIGKLGTSALHMGRVCAARLVRLGGSESASESGGCNVRELILAVRALHSAGLLSALPGTVADLASLEILHNAAGSERCNDDVNLSELIGLLLCEPVLEPSVLRLAELLAGVPRSRRGSVLSGSLPSPSLLVRCEGAGAPQVAECMAGVYAATGERCHGLPVHERVWPPQSESQLPVRIYFWDAGAGDAAWWLGPETGGDLVWARSKALRQRPDRPPRRNWTLLQKNLVNLVIKVLACESPTASPGQHQVLQEEHRAAAPAEQSDGVDVVATPLPPPSRSRSRSREATSVASVGTYVAQKRFGAEDWEEWLRTLGPNPAPLMCYASSLAAEFDDLVQVAAFKRQGQKGTLDQVDPCFFEAVGVKTFGHKMLFAKGILKLQ</sequence>
<feature type="region of interest" description="Disordered" evidence="1">
    <location>
        <begin position="620"/>
        <end position="747"/>
    </location>
</feature>
<dbReference type="Pfam" id="PF00226">
    <property type="entry name" value="DnaJ"/>
    <property type="match status" value="1"/>
</dbReference>
<dbReference type="CDD" id="cd06257">
    <property type="entry name" value="DnaJ"/>
    <property type="match status" value="1"/>
</dbReference>
<name>A0A813M0J2_POLGL</name>
<feature type="domain" description="J" evidence="2">
    <location>
        <begin position="142"/>
        <end position="203"/>
    </location>
</feature>
<feature type="region of interest" description="Disordered" evidence="1">
    <location>
        <begin position="767"/>
        <end position="795"/>
    </location>
</feature>
<evidence type="ECO:0000259" key="2">
    <source>
        <dbReference type="PROSITE" id="PS50076"/>
    </source>
</evidence>
<gene>
    <name evidence="3" type="ORF">PGLA2088_LOCUS51328</name>
</gene>
<dbReference type="InterPro" id="IPR036869">
    <property type="entry name" value="J_dom_sf"/>
</dbReference>
<feature type="compositionally biased region" description="Basic and acidic residues" evidence="1">
    <location>
        <begin position="723"/>
        <end position="741"/>
    </location>
</feature>
<dbReference type="InterPro" id="IPR012677">
    <property type="entry name" value="Nucleotide-bd_a/b_plait_sf"/>
</dbReference>
<dbReference type="SMART" id="SM00271">
    <property type="entry name" value="DnaJ"/>
    <property type="match status" value="1"/>
</dbReference>
<feature type="compositionally biased region" description="Low complexity" evidence="1">
    <location>
        <begin position="680"/>
        <end position="691"/>
    </location>
</feature>
<evidence type="ECO:0000313" key="3">
    <source>
        <dbReference type="EMBL" id="CAE8743295.1"/>
    </source>
</evidence>
<feature type="region of interest" description="Disordered" evidence="1">
    <location>
        <begin position="1507"/>
        <end position="1548"/>
    </location>
</feature>
<feature type="compositionally biased region" description="Low complexity" evidence="1">
    <location>
        <begin position="627"/>
        <end position="657"/>
    </location>
</feature>
<dbReference type="PROSITE" id="PS50076">
    <property type="entry name" value="DNAJ_2"/>
    <property type="match status" value="1"/>
</dbReference>
<dbReference type="Proteomes" id="UP000626109">
    <property type="component" value="Unassembled WGS sequence"/>
</dbReference>
<proteinExistence type="predicted"/>
<dbReference type="InterPro" id="IPR001623">
    <property type="entry name" value="DnaJ_domain"/>
</dbReference>
<feature type="compositionally biased region" description="Basic residues" evidence="1">
    <location>
        <begin position="696"/>
        <end position="722"/>
    </location>
</feature>
<dbReference type="SUPFAM" id="SSF46565">
    <property type="entry name" value="Chaperone J-domain"/>
    <property type="match status" value="1"/>
</dbReference>
<evidence type="ECO:0000256" key="1">
    <source>
        <dbReference type="SAM" id="MobiDB-lite"/>
    </source>
</evidence>
<dbReference type="Gene3D" id="1.10.287.110">
    <property type="entry name" value="DnaJ domain"/>
    <property type="match status" value="1"/>
</dbReference>
<dbReference type="PANTHER" id="PTHR44825">
    <property type="match status" value="1"/>
</dbReference>
<reference evidence="3" key="1">
    <citation type="submission" date="2021-02" db="EMBL/GenBank/DDBJ databases">
        <authorList>
            <person name="Dougan E. K."/>
            <person name="Rhodes N."/>
            <person name="Thang M."/>
            <person name="Chan C."/>
        </authorList>
    </citation>
    <scope>NUCLEOTIDE SEQUENCE</scope>
</reference>
<dbReference type="InterPro" id="IPR052763">
    <property type="entry name" value="DnaJ_C4"/>
</dbReference>
<evidence type="ECO:0000313" key="4">
    <source>
        <dbReference type="Proteomes" id="UP000626109"/>
    </source>
</evidence>
<dbReference type="EMBL" id="CAJNNW010037623">
    <property type="protein sequence ID" value="CAE8743295.1"/>
    <property type="molecule type" value="Genomic_DNA"/>
</dbReference>
<dbReference type="PANTHER" id="PTHR44825:SF1">
    <property type="entry name" value="DNAJ HOMOLOG SUBFAMILY C MEMBER 4"/>
    <property type="match status" value="1"/>
</dbReference>